<evidence type="ECO:0000256" key="1">
    <source>
        <dbReference type="ARBA" id="ARBA00004141"/>
    </source>
</evidence>
<evidence type="ECO:0000256" key="5">
    <source>
        <dbReference type="ARBA" id="ARBA00023136"/>
    </source>
</evidence>
<gene>
    <name evidence="7" type="ORF">S06H3_18129</name>
</gene>
<dbReference type="Pfam" id="PF01545">
    <property type="entry name" value="Cation_efflux"/>
    <property type="match status" value="1"/>
</dbReference>
<dbReference type="InterPro" id="IPR027469">
    <property type="entry name" value="Cation_efflux_TMD_sf"/>
</dbReference>
<dbReference type="EMBL" id="BARV01009135">
    <property type="protein sequence ID" value="GAI12706.1"/>
    <property type="molecule type" value="Genomic_DNA"/>
</dbReference>
<dbReference type="PANTHER" id="PTHR43840">
    <property type="entry name" value="MITOCHONDRIAL METAL TRANSPORTER 1-RELATED"/>
    <property type="match status" value="1"/>
</dbReference>
<proteinExistence type="predicted"/>
<dbReference type="SUPFAM" id="SSF161111">
    <property type="entry name" value="Cation efflux protein transmembrane domain-like"/>
    <property type="match status" value="1"/>
</dbReference>
<feature type="domain" description="Cation efflux protein transmembrane" evidence="6">
    <location>
        <begin position="30"/>
        <end position="103"/>
    </location>
</feature>
<reference evidence="7" key="1">
    <citation type="journal article" date="2014" name="Front. Microbiol.">
        <title>High frequency of phylogenetically diverse reductive dehalogenase-homologous genes in deep subseafloor sedimentary metagenomes.</title>
        <authorList>
            <person name="Kawai M."/>
            <person name="Futagami T."/>
            <person name="Toyoda A."/>
            <person name="Takaki Y."/>
            <person name="Nishi S."/>
            <person name="Hori S."/>
            <person name="Arai W."/>
            <person name="Tsubouchi T."/>
            <person name="Morono Y."/>
            <person name="Uchiyama I."/>
            <person name="Ito T."/>
            <person name="Fujiyama A."/>
            <person name="Inagaki F."/>
            <person name="Takami H."/>
        </authorList>
    </citation>
    <scope>NUCLEOTIDE SEQUENCE</scope>
    <source>
        <strain evidence="7">Expedition CK06-06</strain>
    </source>
</reference>
<comment type="subcellular location">
    <subcellularLocation>
        <location evidence="1">Membrane</location>
        <topology evidence="1">Multi-pass membrane protein</topology>
    </subcellularLocation>
</comment>
<dbReference type="InterPro" id="IPR050291">
    <property type="entry name" value="CDF_Transporter"/>
</dbReference>
<dbReference type="GO" id="GO:0016020">
    <property type="term" value="C:membrane"/>
    <property type="evidence" value="ECO:0007669"/>
    <property type="project" value="UniProtKB-SubCell"/>
</dbReference>
<keyword evidence="3" id="KW-0812">Transmembrane</keyword>
<comment type="caution">
    <text evidence="7">The sequence shown here is derived from an EMBL/GenBank/DDBJ whole genome shotgun (WGS) entry which is preliminary data.</text>
</comment>
<evidence type="ECO:0000256" key="2">
    <source>
        <dbReference type="ARBA" id="ARBA00022448"/>
    </source>
</evidence>
<feature type="non-terminal residue" evidence="7">
    <location>
        <position position="103"/>
    </location>
</feature>
<protein>
    <recommendedName>
        <fullName evidence="6">Cation efflux protein transmembrane domain-containing protein</fullName>
    </recommendedName>
</protein>
<dbReference type="GO" id="GO:0008324">
    <property type="term" value="F:monoatomic cation transmembrane transporter activity"/>
    <property type="evidence" value="ECO:0007669"/>
    <property type="project" value="InterPro"/>
</dbReference>
<evidence type="ECO:0000256" key="3">
    <source>
        <dbReference type="ARBA" id="ARBA00022692"/>
    </source>
</evidence>
<keyword evidence="2" id="KW-0813">Transport</keyword>
<evidence type="ECO:0000313" key="7">
    <source>
        <dbReference type="EMBL" id="GAI12706.1"/>
    </source>
</evidence>
<keyword evidence="4" id="KW-1133">Transmembrane helix</keyword>
<sequence>MNNSYKKEFKVICKNLIVNESKLNFVATSLSISINALIMSFKLSVGYIFGSISLVADGFDSLLDLFSASFAGIGEKVGKKPPDSSHPFGHEKYQLVFSLAISI</sequence>
<dbReference type="Gene3D" id="1.20.1510.10">
    <property type="entry name" value="Cation efflux protein transmembrane domain"/>
    <property type="match status" value="1"/>
</dbReference>
<organism evidence="7">
    <name type="scientific">marine sediment metagenome</name>
    <dbReference type="NCBI Taxonomy" id="412755"/>
    <lineage>
        <taxon>unclassified sequences</taxon>
        <taxon>metagenomes</taxon>
        <taxon>ecological metagenomes</taxon>
    </lineage>
</organism>
<evidence type="ECO:0000256" key="4">
    <source>
        <dbReference type="ARBA" id="ARBA00022989"/>
    </source>
</evidence>
<dbReference type="PANTHER" id="PTHR43840:SF15">
    <property type="entry name" value="MITOCHONDRIAL METAL TRANSPORTER 1-RELATED"/>
    <property type="match status" value="1"/>
</dbReference>
<accession>X1M3Q1</accession>
<keyword evidence="5" id="KW-0472">Membrane</keyword>
<dbReference type="AlphaFoldDB" id="X1M3Q1"/>
<evidence type="ECO:0000259" key="6">
    <source>
        <dbReference type="Pfam" id="PF01545"/>
    </source>
</evidence>
<dbReference type="InterPro" id="IPR058533">
    <property type="entry name" value="Cation_efflux_TM"/>
</dbReference>
<name>X1M3Q1_9ZZZZ</name>